<evidence type="ECO:0000313" key="3">
    <source>
        <dbReference type="Proteomes" id="UP000886885"/>
    </source>
</evidence>
<reference evidence="2" key="1">
    <citation type="journal article" date="2020" name="bioRxiv">
        <title>Hybrid origin of Populus tomentosa Carr. identified through genome sequencing and phylogenomic analysis.</title>
        <authorList>
            <person name="An X."/>
            <person name="Gao K."/>
            <person name="Chen Z."/>
            <person name="Li J."/>
            <person name="Yang X."/>
            <person name="Yang X."/>
            <person name="Zhou J."/>
            <person name="Guo T."/>
            <person name="Zhao T."/>
            <person name="Huang S."/>
            <person name="Miao D."/>
            <person name="Khan W.U."/>
            <person name="Rao P."/>
            <person name="Ye M."/>
            <person name="Lei B."/>
            <person name="Liao W."/>
            <person name="Wang J."/>
            <person name="Ji L."/>
            <person name="Li Y."/>
            <person name="Guo B."/>
            <person name="Mustafa N.S."/>
            <person name="Li S."/>
            <person name="Yun Q."/>
            <person name="Keller S.R."/>
            <person name="Mao J."/>
            <person name="Zhang R."/>
            <person name="Strauss S.H."/>
        </authorList>
    </citation>
    <scope>NUCLEOTIDE SEQUENCE</scope>
    <source>
        <strain evidence="2">GM15</strain>
        <tissue evidence="2">Leaf</tissue>
    </source>
</reference>
<dbReference type="PANTHER" id="PTHR32091">
    <property type="entry name" value="EUKARYOTIC TRANSLATION INITIATION FACTOR 4B"/>
    <property type="match status" value="1"/>
</dbReference>
<organism evidence="2 3">
    <name type="scientific">Populus tomentosa</name>
    <name type="common">Chinese white poplar</name>
    <dbReference type="NCBI Taxonomy" id="118781"/>
    <lineage>
        <taxon>Eukaryota</taxon>
        <taxon>Viridiplantae</taxon>
        <taxon>Streptophyta</taxon>
        <taxon>Embryophyta</taxon>
        <taxon>Tracheophyta</taxon>
        <taxon>Spermatophyta</taxon>
        <taxon>Magnoliopsida</taxon>
        <taxon>eudicotyledons</taxon>
        <taxon>Gunneridae</taxon>
        <taxon>Pentapetalae</taxon>
        <taxon>rosids</taxon>
        <taxon>fabids</taxon>
        <taxon>Malpighiales</taxon>
        <taxon>Salicaceae</taxon>
        <taxon>Saliceae</taxon>
        <taxon>Populus</taxon>
    </lineage>
</organism>
<feature type="compositionally biased region" description="Basic and acidic residues" evidence="1">
    <location>
        <begin position="288"/>
        <end position="301"/>
    </location>
</feature>
<evidence type="ECO:0000256" key="1">
    <source>
        <dbReference type="SAM" id="MobiDB-lite"/>
    </source>
</evidence>
<feature type="compositionally biased region" description="Low complexity" evidence="1">
    <location>
        <begin position="617"/>
        <end position="631"/>
    </location>
</feature>
<gene>
    <name evidence="2" type="ORF">POTOM_027546</name>
</gene>
<feature type="compositionally biased region" description="Low complexity" evidence="1">
    <location>
        <begin position="172"/>
        <end position="184"/>
    </location>
</feature>
<feature type="compositionally biased region" description="Polar residues" evidence="1">
    <location>
        <begin position="578"/>
        <end position="595"/>
    </location>
</feature>
<feature type="compositionally biased region" description="Basic and acidic residues" evidence="1">
    <location>
        <begin position="503"/>
        <end position="556"/>
    </location>
</feature>
<feature type="compositionally biased region" description="Basic and acidic residues" evidence="1">
    <location>
        <begin position="78"/>
        <end position="87"/>
    </location>
</feature>
<feature type="compositionally biased region" description="Low complexity" evidence="1">
    <location>
        <begin position="117"/>
        <end position="134"/>
    </location>
</feature>
<feature type="region of interest" description="Disordered" evidence="1">
    <location>
        <begin position="1"/>
        <end position="144"/>
    </location>
</feature>
<feature type="region of interest" description="Disordered" evidence="1">
    <location>
        <begin position="464"/>
        <end position="631"/>
    </location>
</feature>
<dbReference type="Proteomes" id="UP000886885">
    <property type="component" value="Chromosome 7A"/>
</dbReference>
<dbReference type="InterPro" id="IPR010433">
    <property type="entry name" value="EIF-4B_pln"/>
</dbReference>
<proteinExistence type="predicted"/>
<dbReference type="GO" id="GO:0003743">
    <property type="term" value="F:translation initiation factor activity"/>
    <property type="evidence" value="ECO:0007669"/>
    <property type="project" value="InterPro"/>
</dbReference>
<feature type="region of interest" description="Disordered" evidence="1">
    <location>
        <begin position="238"/>
        <end position="321"/>
    </location>
</feature>
<dbReference type="OrthoDB" id="48651at2759"/>
<accession>A0A8X8CW05</accession>
<dbReference type="GO" id="GO:0003729">
    <property type="term" value="F:mRNA binding"/>
    <property type="evidence" value="ECO:0007669"/>
    <property type="project" value="TreeGrafter"/>
</dbReference>
<feature type="region of interest" description="Disordered" evidence="1">
    <location>
        <begin position="157"/>
        <end position="189"/>
    </location>
</feature>
<sequence length="631" mass="68554">MSKKKTASTMSLKDFHGGSIPSDLPLPSAPGVMMKPGSDRNASANWGNNLMRPKSSGAARGFDEKASFLSHPAPIGRNFDEDERKPLDGSSAPRRTISDENVRASALVPQELKPEYVSSSSVRVPDRPVTSPVPQSMSLGASLSPLRPGGVSVVVSSQNSGGWGSNSAITSGGNVQGVNNNPPNAWGMRRDVMGVNASRGSSVSPASNPVSKFAQASALEKVSSGLWQSKSPGELLPHLIYSQESNASHSVDVGRERGDYDNSRGGQAESDRVTGDRNQGGGRTLPNHRRDQPQMHLEEFHSGGIVSSQTRPAMPPEVSERPKLNVIARTKALERPENDYRQGYQQPVVSGKIEIAHELYGNGNPSKPGLADTKSGSQPAERPLERPKLNLKPRSQPVEQSDGSLERERFVGFALSAMFLSHIAIYTNSALLLGRSSLFGGARPRELVLKERGVDDIAINNLDINHSPNRVNSPKNELTSEHVAPTAHQSQKNDNRGATSRRNGRDSERKDQQMDHEKTDLERKNWRNDKWKSSKDAKDQRPEPETWRKPNEEPKTSSDAAGNRPGKVSSALELAQAFSKSASDPKSQNIPSSQRGAPAGNDQPFSRLTDTREHHPAPTTEPTTRHWINGY</sequence>
<dbReference type="EMBL" id="JAAWWB010000013">
    <property type="protein sequence ID" value="KAG6768624.1"/>
    <property type="molecule type" value="Genomic_DNA"/>
</dbReference>
<evidence type="ECO:0000313" key="2">
    <source>
        <dbReference type="EMBL" id="KAG6768624.1"/>
    </source>
</evidence>
<feature type="compositionally biased region" description="Polar residues" evidence="1">
    <location>
        <begin position="464"/>
        <end position="477"/>
    </location>
</feature>
<dbReference type="PANTHER" id="PTHR32091:SF4">
    <property type="entry name" value="OS07G0546100 PROTEIN"/>
    <property type="match status" value="1"/>
</dbReference>
<keyword evidence="3" id="KW-1185">Reference proteome</keyword>
<feature type="compositionally biased region" description="Basic and acidic residues" evidence="1">
    <location>
        <begin position="252"/>
        <end position="262"/>
    </location>
</feature>
<feature type="region of interest" description="Disordered" evidence="1">
    <location>
        <begin position="359"/>
        <end position="405"/>
    </location>
</feature>
<dbReference type="AlphaFoldDB" id="A0A8X8CW05"/>
<name>A0A8X8CW05_POPTO</name>
<protein>
    <submittedName>
        <fullName evidence="2">Uncharacterized protein</fullName>
    </submittedName>
</protein>
<comment type="caution">
    <text evidence="2">The sequence shown here is derived from an EMBL/GenBank/DDBJ whole genome shotgun (WGS) entry which is preliminary data.</text>
</comment>
<feature type="compositionally biased region" description="Polar residues" evidence="1">
    <location>
        <begin position="487"/>
        <end position="501"/>
    </location>
</feature>